<gene>
    <name evidence="1" type="ORF">F5050DRAFT_1894107</name>
</gene>
<proteinExistence type="predicted"/>
<dbReference type="Proteomes" id="UP001163828">
    <property type="component" value="Unassembled WGS sequence"/>
</dbReference>
<comment type="caution">
    <text evidence="1">The sequence shown here is derived from an EMBL/GenBank/DDBJ whole genome shotgun (WGS) entry which is preliminary data.</text>
</comment>
<dbReference type="EMBL" id="MU790576">
    <property type="protein sequence ID" value="KAJ3997703.1"/>
    <property type="molecule type" value="Genomic_DNA"/>
</dbReference>
<reference evidence="1" key="1">
    <citation type="submission" date="2022-08" db="EMBL/GenBank/DDBJ databases">
        <authorList>
            <consortium name="DOE Joint Genome Institute"/>
            <person name="Min B."/>
            <person name="Riley R."/>
            <person name="Sierra-Patev S."/>
            <person name="Naranjo-Ortiz M."/>
            <person name="Looney B."/>
            <person name="Konkel Z."/>
            <person name="Slot J.C."/>
            <person name="Sakamoto Y."/>
            <person name="Steenwyk J.L."/>
            <person name="Rokas A."/>
            <person name="Carro J."/>
            <person name="Camarero S."/>
            <person name="Ferreira P."/>
            <person name="Molpeceres G."/>
            <person name="Ruiz-Duenas F.J."/>
            <person name="Serrano A."/>
            <person name="Henrissat B."/>
            <person name="Drula E."/>
            <person name="Hughes K.W."/>
            <person name="Mata J.L."/>
            <person name="Ishikawa N.K."/>
            <person name="Vargas-Isla R."/>
            <person name="Ushijima S."/>
            <person name="Smith C.A."/>
            <person name="Ahrendt S."/>
            <person name="Andreopoulos W."/>
            <person name="He G."/>
            <person name="Labutti K."/>
            <person name="Lipzen A."/>
            <person name="Ng V."/>
            <person name="Sandor L."/>
            <person name="Barry K."/>
            <person name="Martinez A.T."/>
            <person name="Xiao Y."/>
            <person name="Gibbons J.G."/>
            <person name="Terashima K."/>
            <person name="Hibbett D.S."/>
            <person name="Grigoriev I.V."/>
        </authorList>
    </citation>
    <scope>NUCLEOTIDE SEQUENCE</scope>
    <source>
        <strain evidence="1">TFB10827</strain>
    </source>
</reference>
<evidence type="ECO:0000313" key="2">
    <source>
        <dbReference type="Proteomes" id="UP001163828"/>
    </source>
</evidence>
<accession>A0ABQ8QGR4</accession>
<name>A0ABQ8QGR4_9AGAR</name>
<keyword evidence="2" id="KW-1185">Reference proteome</keyword>
<protein>
    <submittedName>
        <fullName evidence="1">Uncharacterized protein</fullName>
    </submittedName>
</protein>
<evidence type="ECO:0000313" key="1">
    <source>
        <dbReference type="EMBL" id="KAJ3997703.1"/>
    </source>
</evidence>
<feature type="non-terminal residue" evidence="1">
    <location>
        <position position="134"/>
    </location>
</feature>
<organism evidence="1 2">
    <name type="scientific">Lentinula boryana</name>
    <dbReference type="NCBI Taxonomy" id="40481"/>
    <lineage>
        <taxon>Eukaryota</taxon>
        <taxon>Fungi</taxon>
        <taxon>Dikarya</taxon>
        <taxon>Basidiomycota</taxon>
        <taxon>Agaricomycotina</taxon>
        <taxon>Agaricomycetes</taxon>
        <taxon>Agaricomycetidae</taxon>
        <taxon>Agaricales</taxon>
        <taxon>Marasmiineae</taxon>
        <taxon>Omphalotaceae</taxon>
        <taxon>Lentinula</taxon>
    </lineage>
</organism>
<sequence>MPGSISHDVAGPEIFTFLNKTTFLSVKTRKMVENVLNKSNDRNPDVHDMLIYNDFYGYAVLDLIDTTSARLHTKVQEKEWDEAMLVAEALTHFGRYILNRVETKRGLRTVLFLSSSQERRSPWMPTYVVCKAIG</sequence>